<gene>
    <name evidence="4" type="ORF">A130_04705</name>
</gene>
<dbReference type="InterPro" id="IPR027417">
    <property type="entry name" value="P-loop_NTPase"/>
</dbReference>
<dbReference type="PANTHER" id="PTHR11070">
    <property type="entry name" value="UVRD / RECB / PCRA DNA HELICASE FAMILY MEMBER"/>
    <property type="match status" value="1"/>
</dbReference>
<dbReference type="Gene3D" id="3.40.50.300">
    <property type="entry name" value="P-loop containing nucleotide triphosphate hydrolases"/>
    <property type="match status" value="2"/>
</dbReference>
<keyword evidence="2" id="KW-0175">Coiled coil</keyword>
<evidence type="ECO:0000256" key="1">
    <source>
        <dbReference type="ARBA" id="ARBA00034923"/>
    </source>
</evidence>
<reference evidence="4 5" key="1">
    <citation type="journal article" date="2012" name="Science">
        <title>Ecological populations of bacteria act as socially cohesive units of antibiotic production and resistance.</title>
        <authorList>
            <person name="Cordero O.X."/>
            <person name="Wildschutte H."/>
            <person name="Kirkup B."/>
            <person name="Proehl S."/>
            <person name="Ngo L."/>
            <person name="Hussain F."/>
            <person name="Le Roux F."/>
            <person name="Mincer T."/>
            <person name="Polz M.F."/>
        </authorList>
    </citation>
    <scope>NUCLEOTIDE SEQUENCE [LARGE SCALE GENOMIC DNA]</scope>
    <source>
        <strain evidence="4 5">FF-238</strain>
    </source>
</reference>
<dbReference type="AlphaFoldDB" id="A0A1E5D050"/>
<dbReference type="InterPro" id="IPR027785">
    <property type="entry name" value="UvrD-like_helicase_C"/>
</dbReference>
<name>A0A1E5D050_9VIBR</name>
<accession>A0A1E5D050</accession>
<dbReference type="PANTHER" id="PTHR11070:SF2">
    <property type="entry name" value="ATP-DEPENDENT DNA HELICASE SRS2"/>
    <property type="match status" value="1"/>
</dbReference>
<dbReference type="GO" id="GO:0000725">
    <property type="term" value="P:recombinational repair"/>
    <property type="evidence" value="ECO:0007669"/>
    <property type="project" value="TreeGrafter"/>
</dbReference>
<dbReference type="GO" id="GO:0005524">
    <property type="term" value="F:ATP binding"/>
    <property type="evidence" value="ECO:0007669"/>
    <property type="project" value="InterPro"/>
</dbReference>
<dbReference type="SUPFAM" id="SSF52540">
    <property type="entry name" value="P-loop containing nucleoside triphosphate hydrolases"/>
    <property type="match status" value="1"/>
</dbReference>
<dbReference type="GO" id="GO:0043138">
    <property type="term" value="F:3'-5' DNA helicase activity"/>
    <property type="evidence" value="ECO:0007669"/>
    <property type="project" value="TreeGrafter"/>
</dbReference>
<proteinExistence type="predicted"/>
<keyword evidence="5" id="KW-1185">Reference proteome</keyword>
<comment type="caution">
    <text evidence="4">The sequence shown here is derived from an EMBL/GenBank/DDBJ whole genome shotgun (WGS) entry which is preliminary data.</text>
</comment>
<dbReference type="Proteomes" id="UP000094165">
    <property type="component" value="Unassembled WGS sequence"/>
</dbReference>
<dbReference type="EMBL" id="AJYW02000105">
    <property type="protein sequence ID" value="OEE76717.1"/>
    <property type="molecule type" value="Genomic_DNA"/>
</dbReference>
<evidence type="ECO:0000313" key="4">
    <source>
        <dbReference type="EMBL" id="OEE76717.1"/>
    </source>
</evidence>
<evidence type="ECO:0000313" key="5">
    <source>
        <dbReference type="Proteomes" id="UP000094165"/>
    </source>
</evidence>
<feature type="domain" description="UvrD-like helicase C-terminal" evidence="3">
    <location>
        <begin position="588"/>
        <end position="637"/>
    </location>
</feature>
<evidence type="ECO:0000259" key="3">
    <source>
        <dbReference type="Pfam" id="PF13538"/>
    </source>
</evidence>
<organism evidence="4 5">
    <name type="scientific">Vibrio genomosp. F6 str. FF-238</name>
    <dbReference type="NCBI Taxonomy" id="1191298"/>
    <lineage>
        <taxon>Bacteria</taxon>
        <taxon>Pseudomonadati</taxon>
        <taxon>Pseudomonadota</taxon>
        <taxon>Gammaproteobacteria</taxon>
        <taxon>Vibrionales</taxon>
        <taxon>Vibrionaceae</taxon>
        <taxon>Vibrio</taxon>
    </lineage>
</organism>
<dbReference type="GO" id="GO:0003677">
    <property type="term" value="F:DNA binding"/>
    <property type="evidence" value="ECO:0007669"/>
    <property type="project" value="InterPro"/>
</dbReference>
<sequence length="712" mass="82080">MQTVITSNKFEDERLAKLVVEALREQSTRLNLDDSVLYFGFPKFYGYESDSIKSSDLILLSKNHGVLALRFSKVDQNTDAEDMEEEWDEFRSLIFTNLYDSKMLRKKKKRAQELCIPFDAFFYIDSENSICEDDEDLFISSVDDLFRVIGQLREELEEPLTTEQFNECRSILEGTKALSSDSQRLVEISEASTKAYTLMKLEDEIKNFDISQRNSAVSIIDGPQRIRGLAGSGKTVVLAMKAAHIHMEEPDKKILFTFFTKSLYVHVKNLITRFYRHYKKVDPNWDNLQIKHAWGGSGVDGVYYSACVSNGIQTIRFPDAKNQNPADPFAFVCDHAIASNKLREEYDFVLMDEAQDMTSSFFKLVYRITKGQRDSKNIIWGYDELQNIFKVKTRSPSELFGKDDNDIDYVDLDRSSTKLPEYLENDIVLTKCYRNPKEVLIAAHALGFGLYRTDDCPVQNLEDAAHWEDVGYNVLEGDFTVGSQIRLERPSKNSPLSIRLYENIGEIIKYQSFPNTSSECDWVVENIRSFLSEGLKPEDIMIIGLDDKYARRYFSEIGNKLREHDIDSNNVLLNPYNSKSFIEKDRVTMSTIHRAKGNEAPAIIVIGIDSLFFSRGSRFSRNRIFTAFTRAKAWLRVSGIGKYADYFFAELNQALSLAPELVFIQPDPETIETLQRDLSEKNQQIKKLKREYEEQLELLGVNESDKKAFFRE</sequence>
<evidence type="ECO:0000256" key="2">
    <source>
        <dbReference type="SAM" id="Coils"/>
    </source>
</evidence>
<dbReference type="InterPro" id="IPR000212">
    <property type="entry name" value="DNA_helicase_UvrD/REP"/>
</dbReference>
<protein>
    <recommendedName>
        <fullName evidence="1">DNA 3'-5' helicase II</fullName>
    </recommendedName>
</protein>
<feature type="coiled-coil region" evidence="2">
    <location>
        <begin position="671"/>
        <end position="702"/>
    </location>
</feature>
<dbReference type="Pfam" id="PF13538">
    <property type="entry name" value="UvrD_C_2"/>
    <property type="match status" value="1"/>
</dbReference>
<dbReference type="RefSeq" id="WP_017052891.1">
    <property type="nucleotide sequence ID" value="NZ_AJYW02000105.1"/>
</dbReference>